<dbReference type="InterPro" id="IPR010908">
    <property type="entry name" value="Longin_dom"/>
</dbReference>
<evidence type="ECO:0000256" key="14">
    <source>
        <dbReference type="ARBA" id="ARBA00049142"/>
    </source>
</evidence>
<evidence type="ECO:0000256" key="8">
    <source>
        <dbReference type="ARBA" id="ARBA00022827"/>
    </source>
</evidence>
<dbReference type="FunFam" id="3.50.50.60:FF:000141">
    <property type="entry name" value="Glutathione reductase"/>
    <property type="match status" value="1"/>
</dbReference>
<dbReference type="PROSITE" id="PS50892">
    <property type="entry name" value="V_SNARE"/>
    <property type="match status" value="1"/>
</dbReference>
<evidence type="ECO:0000256" key="10">
    <source>
        <dbReference type="ARBA" id="ARBA00023002"/>
    </source>
</evidence>
<feature type="domain" description="Longin" evidence="19">
    <location>
        <begin position="6"/>
        <end position="119"/>
    </location>
</feature>
<evidence type="ECO:0000256" key="6">
    <source>
        <dbReference type="ARBA" id="ARBA00022490"/>
    </source>
</evidence>
<dbReference type="SUPFAM" id="SSF55424">
    <property type="entry name" value="FAD/NAD-linked reductases, dimerisation (C-terminal) domain"/>
    <property type="match status" value="1"/>
</dbReference>
<dbReference type="GO" id="GO:0045454">
    <property type="term" value="P:cell redox homeostasis"/>
    <property type="evidence" value="ECO:0007669"/>
    <property type="project" value="InterPro"/>
</dbReference>
<dbReference type="GO" id="GO:0034599">
    <property type="term" value="P:cellular response to oxidative stress"/>
    <property type="evidence" value="ECO:0007669"/>
    <property type="project" value="TreeGrafter"/>
</dbReference>
<evidence type="ECO:0000256" key="16">
    <source>
        <dbReference type="PROSITE-ProRule" id="PRU00290"/>
    </source>
</evidence>
<evidence type="ECO:0000259" key="20">
    <source>
        <dbReference type="PROSITE" id="PS50892"/>
    </source>
</evidence>
<dbReference type="Gene3D" id="3.30.450.50">
    <property type="entry name" value="Longin domain"/>
    <property type="match status" value="1"/>
</dbReference>
<dbReference type="AlphaFoldDB" id="A0A0B2VS44"/>
<dbReference type="Proteomes" id="UP000031036">
    <property type="component" value="Unassembled WGS sequence"/>
</dbReference>
<sequence>MVLLTLIARVRDGLILATSIEGGDEPDHNMVKYTNQAKMIFRKLHTGSAPVATVESGPYYFHYMIKGQVCTLCLCDKNFPRKSAFSYLEDVTNEFNNQHGTRIDQVTRPYHFIEFDAYIQQAKRKYADRSRHAMSAVSNELHDVARIMVSNIEDVIHRGEALNILETRASDLSDISKKYREDARQLNRRSTLFKAAVTVCVIALFGFIARSSGFFLFNIRTMSGAVREYDYLVIGGGSGGIASARRAREFNVSAALIEEGRLGGTCSKVEFIPGRASFTKDGAVEVNGKLYKGKHTLIATGGYPIIPKDIPGAEYGITSDGFFELDDLPKKTVVVGAGYIAVELSGMLGSLGSETHLLIRQDNVLRAFDKTISEALTEAIDKGPVHLHKKTHVKSIEKCRDGRLKVTTSKSVLDNVDTLIWAIGRKPHTDALNLAQLGVKMDAGGHIIVDEYQNTSVPSIYALGDVCGKFLLTPVAIAAGRRLAHRLFNRETENRLRYENIPTVVFSHPTIGTVGLTEDEAIKKYGKEEITIYKSKFNPMYYAVTEHKEPCVMKIVCAGKEEKMGATKKDFDNTVAIHPTSAEELVTMRAGKKPA</sequence>
<evidence type="ECO:0000259" key="19">
    <source>
        <dbReference type="PROSITE" id="PS50859"/>
    </source>
</evidence>
<dbReference type="PRINTS" id="PR00411">
    <property type="entry name" value="PNDRDTASEI"/>
</dbReference>
<comment type="cofactor">
    <cofactor evidence="1">
        <name>FAD</name>
        <dbReference type="ChEBI" id="CHEBI:57692"/>
    </cofactor>
</comment>
<dbReference type="Gene3D" id="3.50.50.60">
    <property type="entry name" value="FAD/NAD(P)-binding domain"/>
    <property type="match status" value="3"/>
</dbReference>
<protein>
    <submittedName>
        <fullName evidence="21">Glutathione reductase, mitochondrial</fullName>
    </submittedName>
</protein>
<dbReference type="InterPro" id="IPR016156">
    <property type="entry name" value="FAD/NAD-linked_Rdtase_dimer_sf"/>
</dbReference>
<dbReference type="PROSITE" id="PS50859">
    <property type="entry name" value="LONGIN"/>
    <property type="match status" value="1"/>
</dbReference>
<keyword evidence="16" id="KW-0175">Coiled coil</keyword>
<keyword evidence="17" id="KW-1133">Transmembrane helix</keyword>
<comment type="catalytic activity">
    <reaction evidence="14">
        <text>2 glutathione + NADP(+) = glutathione disulfide + NADPH + H(+)</text>
        <dbReference type="Rhea" id="RHEA:11740"/>
        <dbReference type="ChEBI" id="CHEBI:15378"/>
        <dbReference type="ChEBI" id="CHEBI:57783"/>
        <dbReference type="ChEBI" id="CHEBI:57925"/>
        <dbReference type="ChEBI" id="CHEBI:58297"/>
        <dbReference type="ChEBI" id="CHEBI:58349"/>
        <dbReference type="EC" id="1.8.1.7"/>
    </reaction>
</comment>
<dbReference type="InterPro" id="IPR011012">
    <property type="entry name" value="Longin-like_dom_sf"/>
</dbReference>
<dbReference type="OrthoDB" id="5956163at2759"/>
<keyword evidence="12" id="KW-1015">Disulfide bond</keyword>
<organism evidence="21 22">
    <name type="scientific">Toxocara canis</name>
    <name type="common">Canine roundworm</name>
    <dbReference type="NCBI Taxonomy" id="6265"/>
    <lineage>
        <taxon>Eukaryota</taxon>
        <taxon>Metazoa</taxon>
        <taxon>Ecdysozoa</taxon>
        <taxon>Nematoda</taxon>
        <taxon>Chromadorea</taxon>
        <taxon>Rhabditida</taxon>
        <taxon>Spirurina</taxon>
        <taxon>Ascaridomorpha</taxon>
        <taxon>Ascaridoidea</taxon>
        <taxon>Toxocaridae</taxon>
        <taxon>Toxocara</taxon>
    </lineage>
</organism>
<keyword evidence="8" id="KW-0274">FAD</keyword>
<keyword evidence="13" id="KW-0676">Redox-active center</keyword>
<dbReference type="EMBL" id="JPKZ01000631">
    <property type="protein sequence ID" value="KHN86361.1"/>
    <property type="molecule type" value="Genomic_DNA"/>
</dbReference>
<evidence type="ECO:0000256" key="15">
    <source>
        <dbReference type="ARBA" id="ARBA00056905"/>
    </source>
</evidence>
<proteinExistence type="inferred from homology"/>
<dbReference type="PRINTS" id="PR00368">
    <property type="entry name" value="FADPNR"/>
</dbReference>
<evidence type="ECO:0000256" key="1">
    <source>
        <dbReference type="ARBA" id="ARBA00001974"/>
    </source>
</evidence>
<dbReference type="Pfam" id="PF07992">
    <property type="entry name" value="Pyr_redox_2"/>
    <property type="match status" value="1"/>
</dbReference>
<dbReference type="FunFam" id="3.50.50.60:FF:000671">
    <property type="entry name" value="Thioredoxin reductase 2, tandem duplicate 1"/>
    <property type="match status" value="1"/>
</dbReference>
<evidence type="ECO:0000256" key="13">
    <source>
        <dbReference type="ARBA" id="ARBA00023284"/>
    </source>
</evidence>
<dbReference type="GO" id="GO:0012505">
    <property type="term" value="C:endomembrane system"/>
    <property type="evidence" value="ECO:0007669"/>
    <property type="project" value="UniProtKB-SubCell"/>
</dbReference>
<accession>A0A0B2VS44</accession>
<dbReference type="SMART" id="SM01270">
    <property type="entry name" value="Longin"/>
    <property type="match status" value="1"/>
</dbReference>
<dbReference type="Pfam" id="PF00957">
    <property type="entry name" value="Synaptobrevin"/>
    <property type="match status" value="1"/>
</dbReference>
<dbReference type="GO" id="GO:0050660">
    <property type="term" value="F:flavin adenine dinucleotide binding"/>
    <property type="evidence" value="ECO:0007669"/>
    <property type="project" value="InterPro"/>
</dbReference>
<dbReference type="OMA" id="NDMYGEG"/>
<comment type="caution">
    <text evidence="21">The sequence shown here is derived from an EMBL/GenBank/DDBJ whole genome shotgun (WGS) entry which is preliminary data.</text>
</comment>
<dbReference type="STRING" id="6265.A0A0B2VS44"/>
<dbReference type="SUPFAM" id="SSF64356">
    <property type="entry name" value="SNARE-like"/>
    <property type="match status" value="1"/>
</dbReference>
<feature type="chain" id="PRO_5002077549" evidence="18">
    <location>
        <begin position="18"/>
        <end position="595"/>
    </location>
</feature>
<comment type="similarity">
    <text evidence="4">Belongs to the class-I pyridine nucleotide-disulfide oxidoreductase family.</text>
</comment>
<dbReference type="InterPro" id="IPR042855">
    <property type="entry name" value="V_SNARE_CC"/>
</dbReference>
<evidence type="ECO:0000256" key="4">
    <source>
        <dbReference type="ARBA" id="ARBA00007532"/>
    </source>
</evidence>
<dbReference type="GO" id="GO:0006749">
    <property type="term" value="P:glutathione metabolic process"/>
    <property type="evidence" value="ECO:0007669"/>
    <property type="project" value="TreeGrafter"/>
</dbReference>
<keyword evidence="7" id="KW-0285">Flavoprotein</keyword>
<evidence type="ECO:0000256" key="7">
    <source>
        <dbReference type="ARBA" id="ARBA00022630"/>
    </source>
</evidence>
<keyword evidence="22" id="KW-1185">Reference proteome</keyword>
<feature type="signal peptide" evidence="18">
    <location>
        <begin position="1"/>
        <end position="17"/>
    </location>
</feature>
<dbReference type="CDD" id="cd15866">
    <property type="entry name" value="R-SNARE_SEC22"/>
    <property type="match status" value="1"/>
</dbReference>
<keyword evidence="10" id="KW-0560">Oxidoreductase</keyword>
<keyword evidence="9" id="KW-0521">NADP</keyword>
<dbReference type="PANTHER" id="PTHR42737">
    <property type="entry name" value="GLUTATHIONE REDUCTASE"/>
    <property type="match status" value="1"/>
</dbReference>
<dbReference type="PANTHER" id="PTHR42737:SF2">
    <property type="entry name" value="GLUTATHIONE REDUCTASE"/>
    <property type="match status" value="1"/>
</dbReference>
<dbReference type="Gene3D" id="1.20.5.110">
    <property type="match status" value="1"/>
</dbReference>
<dbReference type="GO" id="GO:0005829">
    <property type="term" value="C:cytosol"/>
    <property type="evidence" value="ECO:0007669"/>
    <property type="project" value="TreeGrafter"/>
</dbReference>
<evidence type="ECO:0000256" key="2">
    <source>
        <dbReference type="ARBA" id="ARBA00004308"/>
    </source>
</evidence>
<evidence type="ECO:0000256" key="18">
    <source>
        <dbReference type="SAM" id="SignalP"/>
    </source>
</evidence>
<dbReference type="Pfam" id="PF02852">
    <property type="entry name" value="Pyr_redox_dim"/>
    <property type="match status" value="1"/>
</dbReference>
<keyword evidence="17" id="KW-0812">Transmembrane</keyword>
<dbReference type="InterPro" id="IPR036188">
    <property type="entry name" value="FAD/NAD-bd_sf"/>
</dbReference>
<dbReference type="Gene3D" id="3.30.390.30">
    <property type="match status" value="2"/>
</dbReference>
<comment type="function">
    <text evidence="15">Catalyzes the reduction of glutathione disulfide (GSSG) to reduced glutathione (GSH). Constitutes the major mechanism to maintain a high GSH:GSSG ratio in the cytosol.</text>
</comment>
<dbReference type="InterPro" id="IPR023753">
    <property type="entry name" value="FAD/NAD-binding_dom"/>
</dbReference>
<dbReference type="SUPFAM" id="SSF51905">
    <property type="entry name" value="FAD/NAD(P)-binding domain"/>
    <property type="match status" value="1"/>
</dbReference>
<keyword evidence="18" id="KW-0732">Signal</keyword>
<dbReference type="GO" id="GO:0004362">
    <property type="term" value="F:glutathione-disulfide reductase (NADPH) activity"/>
    <property type="evidence" value="ECO:0007669"/>
    <property type="project" value="UniProtKB-EC"/>
</dbReference>
<comment type="similarity">
    <text evidence="5">Belongs to the synaptobrevin family.</text>
</comment>
<name>A0A0B2VS44_TOXCA</name>
<keyword evidence="11 17" id="KW-0472">Membrane</keyword>
<evidence type="ECO:0000313" key="21">
    <source>
        <dbReference type="EMBL" id="KHN86361.1"/>
    </source>
</evidence>
<gene>
    <name evidence="21" type="primary">Gsr</name>
    <name evidence="21" type="ORF">Tcan_13998</name>
</gene>
<evidence type="ECO:0000256" key="11">
    <source>
        <dbReference type="ARBA" id="ARBA00023136"/>
    </source>
</evidence>
<evidence type="ECO:0000256" key="9">
    <source>
        <dbReference type="ARBA" id="ARBA00022857"/>
    </source>
</evidence>
<dbReference type="GO" id="GO:0005739">
    <property type="term" value="C:mitochondrion"/>
    <property type="evidence" value="ECO:0007669"/>
    <property type="project" value="TreeGrafter"/>
</dbReference>
<keyword evidence="6" id="KW-0963">Cytoplasm</keyword>
<dbReference type="SUPFAM" id="SSF58038">
    <property type="entry name" value="SNARE fusion complex"/>
    <property type="match status" value="1"/>
</dbReference>
<dbReference type="Pfam" id="PF13774">
    <property type="entry name" value="Longin"/>
    <property type="match status" value="1"/>
</dbReference>
<dbReference type="InterPro" id="IPR046952">
    <property type="entry name" value="GSHR/TRXR-like"/>
</dbReference>
<evidence type="ECO:0000256" key="3">
    <source>
        <dbReference type="ARBA" id="ARBA00004496"/>
    </source>
</evidence>
<feature type="domain" description="V-SNARE coiled-coil homology" evidence="20">
    <location>
        <begin position="133"/>
        <end position="193"/>
    </location>
</feature>
<evidence type="ECO:0000256" key="5">
    <source>
        <dbReference type="ARBA" id="ARBA00008025"/>
    </source>
</evidence>
<dbReference type="CDD" id="cd14824">
    <property type="entry name" value="Longin"/>
    <property type="match status" value="1"/>
</dbReference>
<evidence type="ECO:0000256" key="12">
    <source>
        <dbReference type="ARBA" id="ARBA00023157"/>
    </source>
</evidence>
<dbReference type="InterPro" id="IPR004099">
    <property type="entry name" value="Pyr_nucl-diS_OxRdtase_dimer"/>
</dbReference>
<evidence type="ECO:0000256" key="17">
    <source>
        <dbReference type="SAM" id="Phobius"/>
    </source>
</evidence>
<reference evidence="21 22" key="1">
    <citation type="submission" date="2014-11" db="EMBL/GenBank/DDBJ databases">
        <title>Genetic blueprint of the zoonotic pathogen Toxocara canis.</title>
        <authorList>
            <person name="Zhu X.-Q."/>
            <person name="Korhonen P.K."/>
            <person name="Cai H."/>
            <person name="Young N.D."/>
            <person name="Nejsum P."/>
            <person name="von Samson-Himmelstjerna G."/>
            <person name="Boag P.R."/>
            <person name="Tan P."/>
            <person name="Li Q."/>
            <person name="Min J."/>
            <person name="Yang Y."/>
            <person name="Wang X."/>
            <person name="Fang X."/>
            <person name="Hall R.S."/>
            <person name="Hofmann A."/>
            <person name="Sternberg P.W."/>
            <person name="Jex A.R."/>
            <person name="Gasser R.B."/>
        </authorList>
    </citation>
    <scope>NUCLEOTIDE SEQUENCE [LARGE SCALE GENOMIC DNA]</scope>
    <source>
        <strain evidence="21">PN_DK_2014</strain>
    </source>
</reference>
<feature type="transmembrane region" description="Helical" evidence="17">
    <location>
        <begin position="192"/>
        <end position="217"/>
    </location>
</feature>
<comment type="subcellular location">
    <subcellularLocation>
        <location evidence="3">Cytoplasm</location>
    </subcellularLocation>
    <subcellularLocation>
        <location evidence="2">Endomembrane system</location>
    </subcellularLocation>
</comment>
<evidence type="ECO:0000313" key="22">
    <source>
        <dbReference type="Proteomes" id="UP000031036"/>
    </source>
</evidence>